<dbReference type="Proteomes" id="UP000054498">
    <property type="component" value="Unassembled WGS sequence"/>
</dbReference>
<reference evidence="3 4" key="1">
    <citation type="journal article" date="2013" name="BMC Genomics">
        <title>Reconstruction of the lipid metabolism for the microalga Monoraphidium neglectum from its genome sequence reveals characteristics suitable for biofuel production.</title>
        <authorList>
            <person name="Bogen C."/>
            <person name="Al-Dilaimi A."/>
            <person name="Albersmeier A."/>
            <person name="Wichmann J."/>
            <person name="Grundmann M."/>
            <person name="Rupp O."/>
            <person name="Lauersen K.J."/>
            <person name="Blifernez-Klassen O."/>
            <person name="Kalinowski J."/>
            <person name="Goesmann A."/>
            <person name="Mussgnug J.H."/>
            <person name="Kruse O."/>
        </authorList>
    </citation>
    <scope>NUCLEOTIDE SEQUENCE [LARGE SCALE GENOMIC DNA]</scope>
    <source>
        <strain evidence="3 4">SAG 48.87</strain>
    </source>
</reference>
<evidence type="ECO:0000259" key="2">
    <source>
        <dbReference type="PROSITE" id="PS50222"/>
    </source>
</evidence>
<dbReference type="KEGG" id="mng:MNEG_14187"/>
<gene>
    <name evidence="3" type="ORF">MNEG_14187</name>
</gene>
<dbReference type="AlphaFoldDB" id="A0A0D2LPV3"/>
<protein>
    <recommendedName>
        <fullName evidence="2">EF-hand domain-containing protein</fullName>
    </recommendedName>
</protein>
<dbReference type="GO" id="GO:0005509">
    <property type="term" value="F:calcium ion binding"/>
    <property type="evidence" value="ECO:0007669"/>
    <property type="project" value="InterPro"/>
</dbReference>
<evidence type="ECO:0000256" key="1">
    <source>
        <dbReference type="ARBA" id="ARBA00022837"/>
    </source>
</evidence>
<dbReference type="OrthoDB" id="444540at2759"/>
<keyword evidence="1" id="KW-0106">Calcium</keyword>
<dbReference type="Gene3D" id="1.10.238.10">
    <property type="entry name" value="EF-hand"/>
    <property type="match status" value="1"/>
</dbReference>
<evidence type="ECO:0000313" key="3">
    <source>
        <dbReference type="EMBL" id="KIY93774.1"/>
    </source>
</evidence>
<dbReference type="GeneID" id="25731724"/>
<dbReference type="PROSITE" id="PS50222">
    <property type="entry name" value="EF_HAND_2"/>
    <property type="match status" value="1"/>
</dbReference>
<dbReference type="SUPFAM" id="SSF47473">
    <property type="entry name" value="EF-hand"/>
    <property type="match status" value="1"/>
</dbReference>
<dbReference type="SMART" id="SM00054">
    <property type="entry name" value="EFh"/>
    <property type="match status" value="2"/>
</dbReference>
<dbReference type="RefSeq" id="XP_013892794.1">
    <property type="nucleotide sequence ID" value="XM_014037340.1"/>
</dbReference>
<feature type="domain" description="EF-hand" evidence="2">
    <location>
        <begin position="29"/>
        <end position="64"/>
    </location>
</feature>
<accession>A0A0D2LPV3</accession>
<dbReference type="InterPro" id="IPR018247">
    <property type="entry name" value="EF_Hand_1_Ca_BS"/>
</dbReference>
<dbReference type="EMBL" id="KK104532">
    <property type="protein sequence ID" value="KIY93774.1"/>
    <property type="molecule type" value="Genomic_DNA"/>
</dbReference>
<organism evidence="3 4">
    <name type="scientific">Monoraphidium neglectum</name>
    <dbReference type="NCBI Taxonomy" id="145388"/>
    <lineage>
        <taxon>Eukaryota</taxon>
        <taxon>Viridiplantae</taxon>
        <taxon>Chlorophyta</taxon>
        <taxon>core chlorophytes</taxon>
        <taxon>Chlorophyceae</taxon>
        <taxon>CS clade</taxon>
        <taxon>Sphaeropleales</taxon>
        <taxon>Selenastraceae</taxon>
        <taxon>Monoraphidium</taxon>
    </lineage>
</organism>
<name>A0A0D2LPV3_9CHLO</name>
<dbReference type="InterPro" id="IPR002048">
    <property type="entry name" value="EF_hand_dom"/>
</dbReference>
<proteinExistence type="predicted"/>
<keyword evidence="4" id="KW-1185">Reference proteome</keyword>
<dbReference type="InterPro" id="IPR011992">
    <property type="entry name" value="EF-hand-dom_pair"/>
</dbReference>
<dbReference type="Pfam" id="PF13499">
    <property type="entry name" value="EF-hand_7"/>
    <property type="match status" value="1"/>
</dbReference>
<evidence type="ECO:0000313" key="4">
    <source>
        <dbReference type="Proteomes" id="UP000054498"/>
    </source>
</evidence>
<sequence length="106" mass="11397">MAASDLDGRGRIAYDEFIAAMMDSSRVMSRKGAARRSFQELDRDGDGVISVEDLAQVLQEAPAGCGARVKGRACSFDMAALIVSEVDAGRKGGLSFEDFERVWCTA</sequence>
<dbReference type="PROSITE" id="PS00018">
    <property type="entry name" value="EF_HAND_1"/>
    <property type="match status" value="1"/>
</dbReference>